<accession>A0A8R7TTV8</accession>
<protein>
    <submittedName>
        <fullName evidence="1">Uncharacterized protein</fullName>
    </submittedName>
</protein>
<reference evidence="1" key="3">
    <citation type="submission" date="2022-06" db="UniProtKB">
        <authorList>
            <consortium name="EnsemblPlants"/>
        </authorList>
    </citation>
    <scope>IDENTIFICATION</scope>
</reference>
<name>A0A8R7TTV8_TRIUA</name>
<dbReference type="EnsemblPlants" id="TuG1812G0300001788.01.T01">
    <property type="protein sequence ID" value="TuG1812G0300001788.01.T01.cds358369"/>
    <property type="gene ID" value="TuG1812G0300001788.01"/>
</dbReference>
<proteinExistence type="predicted"/>
<dbReference type="Proteomes" id="UP000015106">
    <property type="component" value="Chromosome 3"/>
</dbReference>
<evidence type="ECO:0000313" key="2">
    <source>
        <dbReference type="Proteomes" id="UP000015106"/>
    </source>
</evidence>
<dbReference type="AlphaFoldDB" id="A0A8R7TTV8"/>
<reference evidence="1" key="2">
    <citation type="submission" date="2018-03" db="EMBL/GenBank/DDBJ databases">
        <title>The Triticum urartu genome reveals the dynamic nature of wheat genome evolution.</title>
        <authorList>
            <person name="Ling H."/>
            <person name="Ma B."/>
            <person name="Shi X."/>
            <person name="Liu H."/>
            <person name="Dong L."/>
            <person name="Sun H."/>
            <person name="Cao Y."/>
            <person name="Gao Q."/>
            <person name="Zheng S."/>
            <person name="Li Y."/>
            <person name="Yu Y."/>
            <person name="Du H."/>
            <person name="Qi M."/>
            <person name="Li Y."/>
            <person name="Yu H."/>
            <person name="Cui Y."/>
            <person name="Wang N."/>
            <person name="Chen C."/>
            <person name="Wu H."/>
            <person name="Zhao Y."/>
            <person name="Zhang J."/>
            <person name="Li Y."/>
            <person name="Zhou W."/>
            <person name="Zhang B."/>
            <person name="Hu W."/>
            <person name="Eijk M."/>
            <person name="Tang J."/>
            <person name="Witsenboer H."/>
            <person name="Zhao S."/>
            <person name="Li Z."/>
            <person name="Zhang A."/>
            <person name="Wang D."/>
            <person name="Liang C."/>
        </authorList>
    </citation>
    <scope>NUCLEOTIDE SEQUENCE [LARGE SCALE GENOMIC DNA]</scope>
    <source>
        <strain evidence="1">cv. G1812</strain>
    </source>
</reference>
<evidence type="ECO:0000313" key="1">
    <source>
        <dbReference type="EnsemblPlants" id="TuG1812G0300001788.01.T01.cds358369"/>
    </source>
</evidence>
<sequence>PVTLEEPDVHRPARRGLLLPDVDVAVGGAGVEEAPSGGAARGVADRERVDWGQLGAEHDDEGVRGAAVHPAPHLDGAVGGAREDAAVGLVDEHGINRPIVGDEGIDAAAVGELPRLDGVVVRRGVEEARNGVEHEARHGVAVV</sequence>
<keyword evidence="2" id="KW-1185">Reference proteome</keyword>
<organism evidence="1 2">
    <name type="scientific">Triticum urartu</name>
    <name type="common">Red wild einkorn</name>
    <name type="synonym">Crithodium urartu</name>
    <dbReference type="NCBI Taxonomy" id="4572"/>
    <lineage>
        <taxon>Eukaryota</taxon>
        <taxon>Viridiplantae</taxon>
        <taxon>Streptophyta</taxon>
        <taxon>Embryophyta</taxon>
        <taxon>Tracheophyta</taxon>
        <taxon>Spermatophyta</taxon>
        <taxon>Magnoliopsida</taxon>
        <taxon>Liliopsida</taxon>
        <taxon>Poales</taxon>
        <taxon>Poaceae</taxon>
        <taxon>BOP clade</taxon>
        <taxon>Pooideae</taxon>
        <taxon>Triticodae</taxon>
        <taxon>Triticeae</taxon>
        <taxon>Triticinae</taxon>
        <taxon>Triticum</taxon>
    </lineage>
</organism>
<reference evidence="2" key="1">
    <citation type="journal article" date="2013" name="Nature">
        <title>Draft genome of the wheat A-genome progenitor Triticum urartu.</title>
        <authorList>
            <person name="Ling H.Q."/>
            <person name="Zhao S."/>
            <person name="Liu D."/>
            <person name="Wang J."/>
            <person name="Sun H."/>
            <person name="Zhang C."/>
            <person name="Fan H."/>
            <person name="Li D."/>
            <person name="Dong L."/>
            <person name="Tao Y."/>
            <person name="Gao C."/>
            <person name="Wu H."/>
            <person name="Li Y."/>
            <person name="Cui Y."/>
            <person name="Guo X."/>
            <person name="Zheng S."/>
            <person name="Wang B."/>
            <person name="Yu K."/>
            <person name="Liang Q."/>
            <person name="Yang W."/>
            <person name="Lou X."/>
            <person name="Chen J."/>
            <person name="Feng M."/>
            <person name="Jian J."/>
            <person name="Zhang X."/>
            <person name="Luo G."/>
            <person name="Jiang Y."/>
            <person name="Liu J."/>
            <person name="Wang Z."/>
            <person name="Sha Y."/>
            <person name="Zhang B."/>
            <person name="Wu H."/>
            <person name="Tang D."/>
            <person name="Shen Q."/>
            <person name="Xue P."/>
            <person name="Zou S."/>
            <person name="Wang X."/>
            <person name="Liu X."/>
            <person name="Wang F."/>
            <person name="Yang Y."/>
            <person name="An X."/>
            <person name="Dong Z."/>
            <person name="Zhang K."/>
            <person name="Zhang X."/>
            <person name="Luo M.C."/>
            <person name="Dvorak J."/>
            <person name="Tong Y."/>
            <person name="Wang J."/>
            <person name="Yang H."/>
            <person name="Li Z."/>
            <person name="Wang D."/>
            <person name="Zhang A."/>
            <person name="Wang J."/>
        </authorList>
    </citation>
    <scope>NUCLEOTIDE SEQUENCE</scope>
    <source>
        <strain evidence="2">cv. G1812</strain>
    </source>
</reference>
<dbReference type="Gramene" id="TuG1812G0300001788.01.T01">
    <property type="protein sequence ID" value="TuG1812G0300001788.01.T01.cds358369"/>
    <property type="gene ID" value="TuG1812G0300001788.01"/>
</dbReference>